<dbReference type="AlphaFoldDB" id="A0A8S3AVR1"/>
<organism evidence="3 4">
    <name type="scientific">Rotaria magnacalcarata</name>
    <dbReference type="NCBI Taxonomy" id="392030"/>
    <lineage>
        <taxon>Eukaryota</taxon>
        <taxon>Metazoa</taxon>
        <taxon>Spiralia</taxon>
        <taxon>Gnathifera</taxon>
        <taxon>Rotifera</taxon>
        <taxon>Eurotatoria</taxon>
        <taxon>Bdelloidea</taxon>
        <taxon>Philodinida</taxon>
        <taxon>Philodinidae</taxon>
        <taxon>Rotaria</taxon>
    </lineage>
</organism>
<dbReference type="PANTHER" id="PTHR46857:SF2">
    <property type="entry name" value="F-BOX ONLY PROTEIN 16"/>
    <property type="match status" value="1"/>
</dbReference>
<dbReference type="Proteomes" id="UP000676336">
    <property type="component" value="Unassembled WGS sequence"/>
</dbReference>
<dbReference type="SUPFAM" id="SSF81383">
    <property type="entry name" value="F-box domain"/>
    <property type="match status" value="1"/>
</dbReference>
<dbReference type="InterPro" id="IPR001810">
    <property type="entry name" value="F-box_dom"/>
</dbReference>
<protein>
    <recommendedName>
        <fullName evidence="2">F-box domain-containing protein</fullName>
    </recommendedName>
</protein>
<dbReference type="Pfam" id="PF12937">
    <property type="entry name" value="F-box-like"/>
    <property type="match status" value="1"/>
</dbReference>
<gene>
    <name evidence="3" type="ORF">SMN809_LOCUS45020</name>
</gene>
<feature type="non-terminal residue" evidence="3">
    <location>
        <position position="1"/>
    </location>
</feature>
<evidence type="ECO:0000256" key="1">
    <source>
        <dbReference type="SAM" id="MobiDB-lite"/>
    </source>
</evidence>
<evidence type="ECO:0000313" key="4">
    <source>
        <dbReference type="Proteomes" id="UP000676336"/>
    </source>
</evidence>
<dbReference type="CDD" id="cd22172">
    <property type="entry name" value="F-box_FBXO16"/>
    <property type="match status" value="1"/>
</dbReference>
<proteinExistence type="predicted"/>
<evidence type="ECO:0000313" key="3">
    <source>
        <dbReference type="EMBL" id="CAF4748458.1"/>
    </source>
</evidence>
<dbReference type="EMBL" id="CAJOBI010136588">
    <property type="protein sequence ID" value="CAF4748458.1"/>
    <property type="molecule type" value="Genomic_DNA"/>
</dbReference>
<feature type="region of interest" description="Disordered" evidence="1">
    <location>
        <begin position="199"/>
        <end position="231"/>
    </location>
</feature>
<evidence type="ECO:0000259" key="2">
    <source>
        <dbReference type="Pfam" id="PF12937"/>
    </source>
</evidence>
<dbReference type="InterPro" id="IPR052805">
    <property type="entry name" value="GEF_Ubiquitin-Prot_Reg"/>
</dbReference>
<reference evidence="3" key="1">
    <citation type="submission" date="2021-02" db="EMBL/GenBank/DDBJ databases">
        <authorList>
            <person name="Nowell W R."/>
        </authorList>
    </citation>
    <scope>NUCLEOTIDE SEQUENCE</scope>
</reference>
<dbReference type="PANTHER" id="PTHR46857">
    <property type="entry name" value="EPITHELIAL CELL-TRANSFORMING SEQUENCE 2 ONCOGENE-LIKE"/>
    <property type="match status" value="1"/>
</dbReference>
<accession>A0A8S3AVR1</accession>
<sequence>MQYLYSFFFKFEKWTDDQRRIILDDILAQCRNRQLTYARNILTKRFPAQHQDFTRLFPRVLCLYIFSFLDPRSLCRCAQTSWYWKFLSESDQIWMPKCLRFGWTPKQSSSPYESNVWKRVYSFNIQALQTMPVRMNVLVPISNVNIDFLKSISSDENVLMINTYVQTICTGNYVQQQYDYSLRSQSGYYDDQLSTHEDTARSHSARHQLNKSHSSTHRALEHPPWRANSRAPTDTLRYNYLDNDDSALESLIAKHRK</sequence>
<name>A0A8S3AVR1_9BILA</name>
<comment type="caution">
    <text evidence="3">The sequence shown here is derived from an EMBL/GenBank/DDBJ whole genome shotgun (WGS) entry which is preliminary data.</text>
</comment>
<dbReference type="Gene3D" id="1.20.1280.50">
    <property type="match status" value="1"/>
</dbReference>
<feature type="domain" description="F-box" evidence="2">
    <location>
        <begin position="58"/>
        <end position="99"/>
    </location>
</feature>
<dbReference type="InterPro" id="IPR036047">
    <property type="entry name" value="F-box-like_dom_sf"/>
</dbReference>
<feature type="compositionally biased region" description="Basic residues" evidence="1">
    <location>
        <begin position="203"/>
        <end position="216"/>
    </location>
</feature>